<evidence type="ECO:0000313" key="1">
    <source>
        <dbReference type="EMBL" id="MDT0377311.1"/>
    </source>
</evidence>
<name>A0ABU2NJZ0_9ACTN</name>
<keyword evidence="2" id="KW-1185">Reference proteome</keyword>
<dbReference type="EMBL" id="JAVREQ010000001">
    <property type="protein sequence ID" value="MDT0377311.1"/>
    <property type="molecule type" value="Genomic_DNA"/>
</dbReference>
<dbReference type="Proteomes" id="UP001183414">
    <property type="component" value="Unassembled WGS sequence"/>
</dbReference>
<dbReference type="InterPro" id="IPR036388">
    <property type="entry name" value="WH-like_DNA-bd_sf"/>
</dbReference>
<proteinExistence type="predicted"/>
<dbReference type="RefSeq" id="WP_311671315.1">
    <property type="nucleotide sequence ID" value="NZ_JAVREQ010000001.1"/>
</dbReference>
<comment type="caution">
    <text evidence="1">The sequence shown here is derived from an EMBL/GenBank/DDBJ whole genome shotgun (WGS) entry which is preliminary data.</text>
</comment>
<accession>A0ABU2NJZ0</accession>
<dbReference type="InterPro" id="IPR016032">
    <property type="entry name" value="Sig_transdc_resp-reg_C-effctor"/>
</dbReference>
<dbReference type="Gene3D" id="1.10.10.10">
    <property type="entry name" value="Winged helix-like DNA-binding domain superfamily/Winged helix DNA-binding domain"/>
    <property type="match status" value="1"/>
</dbReference>
<sequence length="194" mass="21532">MTGRPLPRLHHKQDDVIRLFNAGCTNTEIASRLHMDRSTVGRLRRDLGYPPAPRPRPRPRSLGEVFTAGTTSLPGGHVLWTGHRTEDGTPVLKHQGRHHTVRRVAWFLEHGWWPKGRVTAGCEHRWCVTGHHQRDSAGVQQARADGRAVTGMPRRPAVCGRGHDQLVHGRLGPDWRAYCQACKTASAAGGRVVA</sequence>
<organism evidence="1 2">
    <name type="scientific">Streptomyces hazeniae</name>
    <dbReference type="NCBI Taxonomy" id="3075538"/>
    <lineage>
        <taxon>Bacteria</taxon>
        <taxon>Bacillati</taxon>
        <taxon>Actinomycetota</taxon>
        <taxon>Actinomycetes</taxon>
        <taxon>Kitasatosporales</taxon>
        <taxon>Streptomycetaceae</taxon>
        <taxon>Streptomyces</taxon>
    </lineage>
</organism>
<evidence type="ECO:0008006" key="3">
    <source>
        <dbReference type="Google" id="ProtNLM"/>
    </source>
</evidence>
<reference evidence="2" key="1">
    <citation type="submission" date="2023-07" db="EMBL/GenBank/DDBJ databases">
        <title>30 novel species of actinomycetes from the DSMZ collection.</title>
        <authorList>
            <person name="Nouioui I."/>
        </authorList>
    </citation>
    <scope>NUCLEOTIDE SEQUENCE [LARGE SCALE GENOMIC DNA]</scope>
    <source>
        <strain evidence="2">DSM 42041</strain>
    </source>
</reference>
<evidence type="ECO:0000313" key="2">
    <source>
        <dbReference type="Proteomes" id="UP001183414"/>
    </source>
</evidence>
<dbReference type="SUPFAM" id="SSF46894">
    <property type="entry name" value="C-terminal effector domain of the bipartite response regulators"/>
    <property type="match status" value="1"/>
</dbReference>
<protein>
    <recommendedName>
        <fullName evidence="3">Helix-turn-helix domain-containing protein</fullName>
    </recommendedName>
</protein>
<gene>
    <name evidence="1" type="ORF">RM572_00785</name>
</gene>